<accession>A0ABU7FF25</accession>
<keyword evidence="2" id="KW-1185">Reference proteome</keyword>
<comment type="caution">
    <text evidence="1">The sequence shown here is derived from an EMBL/GenBank/DDBJ whole genome shotgun (WGS) entry which is preliminary data.</text>
</comment>
<protein>
    <recommendedName>
        <fullName evidence="3">NUDIX hydrolase</fullName>
    </recommendedName>
</protein>
<dbReference type="Proteomes" id="UP001333996">
    <property type="component" value="Unassembled WGS sequence"/>
</dbReference>
<gene>
    <name evidence="1" type="ORF">VXC91_12345</name>
</gene>
<name>A0ABU7FF25_9ACTN</name>
<evidence type="ECO:0000313" key="2">
    <source>
        <dbReference type="Proteomes" id="UP001333996"/>
    </source>
</evidence>
<dbReference type="EMBL" id="JAYWVC010000029">
    <property type="protein sequence ID" value="MED7822750.1"/>
    <property type="molecule type" value="Genomic_DNA"/>
</dbReference>
<evidence type="ECO:0000313" key="1">
    <source>
        <dbReference type="EMBL" id="MED7822750.1"/>
    </source>
</evidence>
<evidence type="ECO:0008006" key="3">
    <source>
        <dbReference type="Google" id="ProtNLM"/>
    </source>
</evidence>
<proteinExistence type="predicted"/>
<dbReference type="RefSeq" id="WP_329507182.1">
    <property type="nucleotide sequence ID" value="NZ_BAAAYZ010000296.1"/>
</dbReference>
<organism evidence="1 2">
    <name type="scientific">Streptomyces chiangmaiensis</name>
    <dbReference type="NCBI Taxonomy" id="766497"/>
    <lineage>
        <taxon>Bacteria</taxon>
        <taxon>Bacillati</taxon>
        <taxon>Actinomycetota</taxon>
        <taxon>Actinomycetes</taxon>
        <taxon>Kitasatosporales</taxon>
        <taxon>Streptomycetaceae</taxon>
        <taxon>Streptomyces</taxon>
    </lineage>
</organism>
<reference evidence="1" key="1">
    <citation type="submission" date="2024-01" db="EMBL/GenBank/DDBJ databases">
        <title>First draft genome sequence data of TA4-1, the type strain of Gram-positive actinobacterium Streptomyces chiangmaiensis.</title>
        <authorList>
            <person name="Yasawong M."/>
            <person name="Nantapong N."/>
        </authorList>
    </citation>
    <scope>NUCLEOTIDE SEQUENCE</scope>
    <source>
        <strain evidence="1">TA4-1</strain>
    </source>
</reference>
<sequence length="156" mass="16913">MRGWPLTEIERHDGIAAHEHRPGGWRIGRYPGPELADDGPALLAELAEETGAPALTGFVLDSDAVFVEGLSARAGHWRARLVREAAEAYCEDDDEDFDAEFPRPEAAARTAAAWAKEAGLAPDPSGLLEVFAVEGAAFAEELFFRLLCELGIRPED</sequence>